<gene>
    <name evidence="3" type="ORF">HNR73_000347</name>
</gene>
<feature type="compositionally biased region" description="Pro residues" evidence="1">
    <location>
        <begin position="129"/>
        <end position="156"/>
    </location>
</feature>
<feature type="compositionally biased region" description="Basic and acidic residues" evidence="1">
    <location>
        <begin position="167"/>
        <end position="179"/>
    </location>
</feature>
<evidence type="ECO:0000256" key="1">
    <source>
        <dbReference type="SAM" id="MobiDB-lite"/>
    </source>
</evidence>
<proteinExistence type="predicted"/>
<accession>A0A841FB48</accession>
<dbReference type="Proteomes" id="UP000548476">
    <property type="component" value="Unassembled WGS sequence"/>
</dbReference>
<comment type="caution">
    <text evidence="3">The sequence shown here is derived from an EMBL/GenBank/DDBJ whole genome shotgun (WGS) entry which is preliminary data.</text>
</comment>
<sequence>MAEHQRNYPEPVNPADAGSLWEPTTSSGRRASEWTDTPAPRHDPDSASTQAEQWQLGGEAPEPEPARHMPEPQVVDPELAALAGGEPRGPLAPARPAVPEPRGPLPPTFDEPRRGPFPPAEPVSGAPRVAPPPPPASAMPSVPPPPPGMPRPPIDPPTQAYPSMPRGPERRTEPVNRRPDAPMEIFEGVYRKKRPAVVLLVAVVSALAMIPAAVVLARSLFAGDGFSPSGVVAGILMLAGIPLVGAGLIPLLGSGPRIGGREMSAILRPPYIYLVTGLVLLLAAGAAA</sequence>
<feature type="transmembrane region" description="Helical" evidence="2">
    <location>
        <begin position="196"/>
        <end position="217"/>
    </location>
</feature>
<dbReference type="EMBL" id="JACHGT010000001">
    <property type="protein sequence ID" value="MBB6032505.1"/>
    <property type="molecule type" value="Genomic_DNA"/>
</dbReference>
<keyword evidence="2" id="KW-0472">Membrane</keyword>
<organism evidence="3 4">
    <name type="scientific">Phytomonospora endophytica</name>
    <dbReference type="NCBI Taxonomy" id="714109"/>
    <lineage>
        <taxon>Bacteria</taxon>
        <taxon>Bacillati</taxon>
        <taxon>Actinomycetota</taxon>
        <taxon>Actinomycetes</taxon>
        <taxon>Micromonosporales</taxon>
        <taxon>Micromonosporaceae</taxon>
        <taxon>Phytomonospora</taxon>
    </lineage>
</organism>
<dbReference type="RefSeq" id="WP_184785393.1">
    <property type="nucleotide sequence ID" value="NZ_BONT01000039.1"/>
</dbReference>
<evidence type="ECO:0000256" key="2">
    <source>
        <dbReference type="SAM" id="Phobius"/>
    </source>
</evidence>
<dbReference type="AlphaFoldDB" id="A0A841FB48"/>
<feature type="region of interest" description="Disordered" evidence="1">
    <location>
        <begin position="1"/>
        <end position="179"/>
    </location>
</feature>
<feature type="transmembrane region" description="Helical" evidence="2">
    <location>
        <begin position="229"/>
        <end position="249"/>
    </location>
</feature>
<protein>
    <submittedName>
        <fullName evidence="3">Uncharacterized protein</fullName>
    </submittedName>
</protein>
<evidence type="ECO:0000313" key="3">
    <source>
        <dbReference type="EMBL" id="MBB6032505.1"/>
    </source>
</evidence>
<feature type="compositionally biased region" description="Pro residues" evidence="1">
    <location>
        <begin position="96"/>
        <end position="121"/>
    </location>
</feature>
<keyword evidence="4" id="KW-1185">Reference proteome</keyword>
<reference evidence="3 4" key="1">
    <citation type="submission" date="2020-08" db="EMBL/GenBank/DDBJ databases">
        <title>Genomic Encyclopedia of Type Strains, Phase IV (KMG-IV): sequencing the most valuable type-strain genomes for metagenomic binning, comparative biology and taxonomic classification.</title>
        <authorList>
            <person name="Goeker M."/>
        </authorList>
    </citation>
    <scope>NUCLEOTIDE SEQUENCE [LARGE SCALE GENOMIC DNA]</scope>
    <source>
        <strain evidence="3 4">YIM 65646</strain>
    </source>
</reference>
<feature type="transmembrane region" description="Helical" evidence="2">
    <location>
        <begin position="270"/>
        <end position="287"/>
    </location>
</feature>
<keyword evidence="2" id="KW-1133">Transmembrane helix</keyword>
<evidence type="ECO:0000313" key="4">
    <source>
        <dbReference type="Proteomes" id="UP000548476"/>
    </source>
</evidence>
<keyword evidence="2" id="KW-0812">Transmembrane</keyword>
<name>A0A841FB48_9ACTN</name>